<proteinExistence type="predicted"/>
<gene>
    <name evidence="2" type="ORF">EVAR_88584_1</name>
</gene>
<evidence type="ECO:0000313" key="3">
    <source>
        <dbReference type="Proteomes" id="UP000299102"/>
    </source>
</evidence>
<reference evidence="2 3" key="1">
    <citation type="journal article" date="2019" name="Commun. Biol.">
        <title>The bagworm genome reveals a unique fibroin gene that provides high tensile strength.</title>
        <authorList>
            <person name="Kono N."/>
            <person name="Nakamura H."/>
            <person name="Ohtoshi R."/>
            <person name="Tomita M."/>
            <person name="Numata K."/>
            <person name="Arakawa K."/>
        </authorList>
    </citation>
    <scope>NUCLEOTIDE SEQUENCE [LARGE SCALE GENOMIC DNA]</scope>
</reference>
<evidence type="ECO:0000256" key="1">
    <source>
        <dbReference type="SAM" id="MobiDB-lite"/>
    </source>
</evidence>
<protein>
    <submittedName>
        <fullName evidence="2">Uncharacterized protein</fullName>
    </submittedName>
</protein>
<feature type="compositionally biased region" description="Low complexity" evidence="1">
    <location>
        <begin position="36"/>
        <end position="46"/>
    </location>
</feature>
<feature type="compositionally biased region" description="Basic and acidic residues" evidence="1">
    <location>
        <begin position="158"/>
        <end position="172"/>
    </location>
</feature>
<name>A0A4C1Y6A4_EUMVA</name>
<feature type="region of interest" description="Disordered" evidence="1">
    <location>
        <begin position="144"/>
        <end position="172"/>
    </location>
</feature>
<dbReference type="EMBL" id="BGZK01001108">
    <property type="protein sequence ID" value="GBP71426.1"/>
    <property type="molecule type" value="Genomic_DNA"/>
</dbReference>
<dbReference type="Proteomes" id="UP000299102">
    <property type="component" value="Unassembled WGS sequence"/>
</dbReference>
<accession>A0A4C1Y6A4</accession>
<sequence>MTRQPENLRVAPLSEFVWFRFRLRRTKFKSSDFDVDSNSGSGSDSNEPNLKPPTRTSVPLGQNKLKLVRQVFIKSKQMAPLALHGRLKYWHGTFSENLVATAELNFGVLRNKFTKTPEFTQITALVSRTLRYSFYFRRRCSVSKPSNTTRRGLGAAGDPHRRLDDDARNRPT</sequence>
<organism evidence="2 3">
    <name type="scientific">Eumeta variegata</name>
    <name type="common">Bagworm moth</name>
    <name type="synonym">Eumeta japonica</name>
    <dbReference type="NCBI Taxonomy" id="151549"/>
    <lineage>
        <taxon>Eukaryota</taxon>
        <taxon>Metazoa</taxon>
        <taxon>Ecdysozoa</taxon>
        <taxon>Arthropoda</taxon>
        <taxon>Hexapoda</taxon>
        <taxon>Insecta</taxon>
        <taxon>Pterygota</taxon>
        <taxon>Neoptera</taxon>
        <taxon>Endopterygota</taxon>
        <taxon>Lepidoptera</taxon>
        <taxon>Glossata</taxon>
        <taxon>Ditrysia</taxon>
        <taxon>Tineoidea</taxon>
        <taxon>Psychidae</taxon>
        <taxon>Oiketicinae</taxon>
        <taxon>Eumeta</taxon>
    </lineage>
</organism>
<keyword evidence="3" id="KW-1185">Reference proteome</keyword>
<dbReference type="AlphaFoldDB" id="A0A4C1Y6A4"/>
<feature type="region of interest" description="Disordered" evidence="1">
    <location>
        <begin position="31"/>
        <end position="59"/>
    </location>
</feature>
<comment type="caution">
    <text evidence="2">The sequence shown here is derived from an EMBL/GenBank/DDBJ whole genome shotgun (WGS) entry which is preliminary data.</text>
</comment>
<evidence type="ECO:0000313" key="2">
    <source>
        <dbReference type="EMBL" id="GBP71426.1"/>
    </source>
</evidence>